<dbReference type="RefSeq" id="WP_143418930.1">
    <property type="nucleotide sequence ID" value="NZ_VJXR01000040.1"/>
</dbReference>
<keyword evidence="2" id="KW-0472">Membrane</keyword>
<dbReference type="EMBL" id="VJXR01000040">
    <property type="protein sequence ID" value="TRW44595.1"/>
    <property type="molecule type" value="Genomic_DNA"/>
</dbReference>
<organism evidence="3 4">
    <name type="scientific">Georgenia yuyongxinii</name>
    <dbReference type="NCBI Taxonomy" id="2589797"/>
    <lineage>
        <taxon>Bacteria</taxon>
        <taxon>Bacillati</taxon>
        <taxon>Actinomycetota</taxon>
        <taxon>Actinomycetes</taxon>
        <taxon>Micrococcales</taxon>
        <taxon>Bogoriellaceae</taxon>
        <taxon>Georgenia</taxon>
    </lineage>
</organism>
<feature type="region of interest" description="Disordered" evidence="1">
    <location>
        <begin position="1"/>
        <end position="316"/>
    </location>
</feature>
<gene>
    <name evidence="3" type="ORF">FJ693_12935</name>
</gene>
<name>A0A552WPB7_9MICO</name>
<keyword evidence="2" id="KW-1133">Transmembrane helix</keyword>
<dbReference type="AlphaFoldDB" id="A0A552WPB7"/>
<evidence type="ECO:0000256" key="2">
    <source>
        <dbReference type="SAM" id="Phobius"/>
    </source>
</evidence>
<feature type="compositionally biased region" description="Basic and acidic residues" evidence="1">
    <location>
        <begin position="210"/>
        <end position="238"/>
    </location>
</feature>
<sequence>MSENYESTETGGLGERRRRREAARAAERAAELAGEPLTRKELRRRQLEEAARREAIATGELQLRDERGNPMTVEQSATRAATAAGTGDGAQPPLRRRERRPAPVAEVAPGDTAAPVKTSPPPVPVKDSRPAAPTRPDVSSGATAEPTRVTRRPVVRAPHAAKGMRSLDATGTLTGIQPVPAAAPPSSLPAPDAPTDPTEWESAVSLPLISHERPVTESDERTFTVPDERTFTVPDERTFTVPDEPALAVPDEPELEQTVAMSPIRGATAPHRTAPATPARPSGALAQPAADVEGWAGADSSDAVLEDDEYDDEPTRPQWTTLAEYSAATGASPDVAAGTSPDEAAEAVGRRSQRDAERRPLRSRVTETARAVGGASGHSPDGAYEDVAYDEDEDYEEEPENPATSVVKIVILVFAAIVIGLLIGLLAFGGGAEDGATGLLPTLLASLGTPGGTASFA</sequence>
<feature type="compositionally biased region" description="Basic and acidic residues" evidence="1">
    <location>
        <begin position="37"/>
        <end position="55"/>
    </location>
</feature>
<dbReference type="Proteomes" id="UP000318693">
    <property type="component" value="Unassembled WGS sequence"/>
</dbReference>
<evidence type="ECO:0000256" key="1">
    <source>
        <dbReference type="SAM" id="MobiDB-lite"/>
    </source>
</evidence>
<feature type="compositionally biased region" description="Low complexity" evidence="1">
    <location>
        <begin position="77"/>
        <end position="93"/>
    </location>
</feature>
<feature type="region of interest" description="Disordered" evidence="1">
    <location>
        <begin position="330"/>
        <end position="385"/>
    </location>
</feature>
<feature type="compositionally biased region" description="Low complexity" evidence="1">
    <location>
        <begin position="265"/>
        <end position="284"/>
    </location>
</feature>
<evidence type="ECO:0000313" key="4">
    <source>
        <dbReference type="Proteomes" id="UP000318693"/>
    </source>
</evidence>
<protein>
    <submittedName>
        <fullName evidence="3">Uncharacterized protein</fullName>
    </submittedName>
</protein>
<feature type="transmembrane region" description="Helical" evidence="2">
    <location>
        <begin position="409"/>
        <end position="428"/>
    </location>
</feature>
<feature type="compositionally biased region" description="Pro residues" evidence="1">
    <location>
        <begin position="181"/>
        <end position="194"/>
    </location>
</feature>
<feature type="compositionally biased region" description="Basic and acidic residues" evidence="1">
    <location>
        <begin position="348"/>
        <end position="367"/>
    </location>
</feature>
<feature type="compositionally biased region" description="Polar residues" evidence="1">
    <location>
        <begin position="1"/>
        <end position="10"/>
    </location>
</feature>
<feature type="compositionally biased region" description="Low complexity" evidence="1">
    <location>
        <begin position="102"/>
        <end position="117"/>
    </location>
</feature>
<keyword evidence="4" id="KW-1185">Reference proteome</keyword>
<accession>A0A552WPB7</accession>
<evidence type="ECO:0000313" key="3">
    <source>
        <dbReference type="EMBL" id="TRW44595.1"/>
    </source>
</evidence>
<reference evidence="3 4" key="1">
    <citation type="submission" date="2019-07" db="EMBL/GenBank/DDBJ databases">
        <title>Georgenia wutianyii sp. nov. and Georgenia *** sp. nov. isolated from plateau pika (Ochotona curzoniae) in the Qinghai-Tibet plateau of China.</title>
        <authorList>
            <person name="Tian Z."/>
        </authorList>
    </citation>
    <scope>NUCLEOTIDE SEQUENCE [LARGE SCALE GENOMIC DNA]</scope>
    <source>
        <strain evidence="3 4">Z446</strain>
    </source>
</reference>
<comment type="caution">
    <text evidence="3">The sequence shown here is derived from an EMBL/GenBank/DDBJ whole genome shotgun (WGS) entry which is preliminary data.</text>
</comment>
<keyword evidence="2" id="KW-0812">Transmembrane</keyword>
<proteinExistence type="predicted"/>